<organism evidence="7 8">
    <name type="scientific">Sinocyclocheilus anshuiensis</name>
    <dbReference type="NCBI Taxonomy" id="1608454"/>
    <lineage>
        <taxon>Eukaryota</taxon>
        <taxon>Metazoa</taxon>
        <taxon>Chordata</taxon>
        <taxon>Craniata</taxon>
        <taxon>Vertebrata</taxon>
        <taxon>Euteleostomi</taxon>
        <taxon>Actinopterygii</taxon>
        <taxon>Neopterygii</taxon>
        <taxon>Teleostei</taxon>
        <taxon>Ostariophysi</taxon>
        <taxon>Cypriniformes</taxon>
        <taxon>Cyprinidae</taxon>
        <taxon>Cyprininae</taxon>
        <taxon>Sinocyclocheilus</taxon>
    </lineage>
</organism>
<keyword evidence="4" id="KW-0032">Aminotransferase</keyword>
<dbReference type="SUPFAM" id="SSF53383">
    <property type="entry name" value="PLP-dependent transferases"/>
    <property type="match status" value="1"/>
</dbReference>
<reference evidence="7" key="2">
    <citation type="submission" date="2025-09" db="UniProtKB">
        <authorList>
            <consortium name="Ensembl"/>
        </authorList>
    </citation>
    <scope>IDENTIFICATION</scope>
</reference>
<dbReference type="InterPro" id="IPR015421">
    <property type="entry name" value="PyrdxlP-dep_Trfase_major"/>
</dbReference>
<evidence type="ECO:0000313" key="7">
    <source>
        <dbReference type="Ensembl" id="ENSSANP00000007032.1"/>
    </source>
</evidence>
<evidence type="ECO:0000256" key="6">
    <source>
        <dbReference type="ARBA" id="ARBA00022898"/>
    </source>
</evidence>
<dbReference type="InterPro" id="IPR000796">
    <property type="entry name" value="Asp_trans"/>
</dbReference>
<dbReference type="Ensembl" id="ENSSANT00000007570.1">
    <property type="protein sequence ID" value="ENSSANP00000007032.1"/>
    <property type="gene ID" value="ENSSANG00000004009.1"/>
</dbReference>
<evidence type="ECO:0000256" key="2">
    <source>
        <dbReference type="ARBA" id="ARBA00007441"/>
    </source>
</evidence>
<evidence type="ECO:0000256" key="1">
    <source>
        <dbReference type="ARBA" id="ARBA00001933"/>
    </source>
</evidence>
<dbReference type="PANTHER" id="PTHR11879">
    <property type="entry name" value="ASPARTATE AMINOTRANSFERASE"/>
    <property type="match status" value="1"/>
</dbReference>
<evidence type="ECO:0000256" key="4">
    <source>
        <dbReference type="ARBA" id="ARBA00022576"/>
    </source>
</evidence>
<dbReference type="GO" id="GO:0006532">
    <property type="term" value="P:aspartate biosynthetic process"/>
    <property type="evidence" value="ECO:0007669"/>
    <property type="project" value="TreeGrafter"/>
</dbReference>
<dbReference type="PANTHER" id="PTHR11879:SF36">
    <property type="entry name" value="ASPARTATE AMINOTRANSFERASE, CYTOPLASMIC 2"/>
    <property type="match status" value="1"/>
</dbReference>
<dbReference type="Gene3D" id="3.90.1150.10">
    <property type="entry name" value="Aspartate Aminotransferase, domain 1"/>
    <property type="match status" value="1"/>
</dbReference>
<dbReference type="InterPro" id="IPR015424">
    <property type="entry name" value="PyrdxlP-dep_Trfase"/>
</dbReference>
<comment type="subunit">
    <text evidence="3">Homodimer.</text>
</comment>
<name>A0A671KNM6_9TELE</name>
<evidence type="ECO:0000256" key="5">
    <source>
        <dbReference type="ARBA" id="ARBA00022679"/>
    </source>
</evidence>
<reference evidence="7" key="1">
    <citation type="submission" date="2025-08" db="UniProtKB">
        <authorList>
            <consortium name="Ensembl"/>
        </authorList>
    </citation>
    <scope>IDENTIFICATION</scope>
</reference>
<dbReference type="InterPro" id="IPR015422">
    <property type="entry name" value="PyrdxlP-dep_Trfase_small"/>
</dbReference>
<proteinExistence type="inferred from homology"/>
<evidence type="ECO:0000313" key="8">
    <source>
        <dbReference type="Proteomes" id="UP000472260"/>
    </source>
</evidence>
<dbReference type="GO" id="GO:0005829">
    <property type="term" value="C:cytosol"/>
    <property type="evidence" value="ECO:0007669"/>
    <property type="project" value="TreeGrafter"/>
</dbReference>
<protein>
    <submittedName>
        <fullName evidence="7">Glutamic-oxaloacetic transaminase 1 like 1</fullName>
    </submittedName>
</protein>
<keyword evidence="6" id="KW-0663">Pyridoxal phosphate</keyword>
<evidence type="ECO:0000256" key="3">
    <source>
        <dbReference type="ARBA" id="ARBA00011738"/>
    </source>
</evidence>
<keyword evidence="5" id="KW-0808">Transferase</keyword>
<dbReference type="AlphaFoldDB" id="A0A671KNM6"/>
<comment type="similarity">
    <text evidence="2">Belongs to the class-I pyridoxal-phosphate-dependent aminotransferase family.</text>
</comment>
<accession>A0A671KNM6</accession>
<dbReference type="Proteomes" id="UP000472260">
    <property type="component" value="Unassembled WGS sequence"/>
</dbReference>
<sequence>MHQHKMSARFVFDGAGFMSSEMNLLEDFKRDTHPDKVNLAGREYIGEHGHSQQIATDPTLTPEYPPILGIPEFTRRATELALDKDSPAIMESRVFGVQTVGCTGAVHLGAELLRSCYCSSSSWSGTIILLSSPCDDSLVLVSTFKAAGIEDVHHYRYWDAESNGVCVENMVHDLENENWKCVAEVMVVRSHKHEIDFTKHLTKHHTFFHVFLSIIHSL</sequence>
<dbReference type="Gene3D" id="3.40.640.10">
    <property type="entry name" value="Type I PLP-dependent aspartate aminotransferase-like (Major domain)"/>
    <property type="match status" value="1"/>
</dbReference>
<keyword evidence="8" id="KW-1185">Reference proteome</keyword>
<dbReference type="GO" id="GO:0004069">
    <property type="term" value="F:L-aspartate:2-oxoglutarate aminotransferase activity"/>
    <property type="evidence" value="ECO:0007669"/>
    <property type="project" value="TreeGrafter"/>
</dbReference>
<comment type="cofactor">
    <cofactor evidence="1">
        <name>pyridoxal 5'-phosphate</name>
        <dbReference type="ChEBI" id="CHEBI:597326"/>
    </cofactor>
</comment>